<comment type="caution">
    <text evidence="3">The sequence shown here is derived from an EMBL/GenBank/DDBJ whole genome shotgun (WGS) entry which is preliminary data.</text>
</comment>
<dbReference type="InterPro" id="IPR013658">
    <property type="entry name" value="SGL"/>
</dbReference>
<reference evidence="3 4" key="1">
    <citation type="journal article" date="2024" name="IMA Fungus">
        <title>IMA Genome - F19 : A genome assembly and annotation guide to empower mycologists, including annotated draft genome sequences of Ceratocystis pirilliformis, Diaporthe australafricana, Fusarium ophioides, Paecilomyces lecythidis, and Sporothrix stenoceras.</title>
        <authorList>
            <person name="Aylward J."/>
            <person name="Wilson A.M."/>
            <person name="Visagie C.M."/>
            <person name="Spraker J."/>
            <person name="Barnes I."/>
            <person name="Buitendag C."/>
            <person name="Ceriani C."/>
            <person name="Del Mar Angel L."/>
            <person name="du Plessis D."/>
            <person name="Fuchs T."/>
            <person name="Gasser K."/>
            <person name="Kramer D."/>
            <person name="Li W."/>
            <person name="Munsamy K."/>
            <person name="Piso A."/>
            <person name="Price J.L."/>
            <person name="Sonnekus B."/>
            <person name="Thomas C."/>
            <person name="van der Nest A."/>
            <person name="van Dijk A."/>
            <person name="van Heerden A."/>
            <person name="van Vuuren N."/>
            <person name="Yilmaz N."/>
            <person name="Duong T.A."/>
            <person name="van der Merwe N.A."/>
            <person name="Wingfield M.J."/>
            <person name="Wingfield B.D."/>
        </authorList>
    </citation>
    <scope>NUCLEOTIDE SEQUENCE [LARGE SCALE GENOMIC DNA]</scope>
    <source>
        <strain evidence="3 4">CMW 5346</strain>
    </source>
</reference>
<keyword evidence="4" id="KW-1185">Reference proteome</keyword>
<dbReference type="InterPro" id="IPR011042">
    <property type="entry name" value="6-blade_b-propeller_TolB-like"/>
</dbReference>
<dbReference type="PANTHER" id="PTHR10907:SF47">
    <property type="entry name" value="REGUCALCIN"/>
    <property type="match status" value="1"/>
</dbReference>
<feature type="domain" description="SMP-30/Gluconolactonase/LRE-like region" evidence="2">
    <location>
        <begin position="22"/>
        <end position="281"/>
    </location>
</feature>
<protein>
    <submittedName>
        <fullName evidence="3">rRNA-processing protein cgr1</fullName>
    </submittedName>
</protein>
<comment type="similarity">
    <text evidence="1">Belongs to the SMP-30/CGR1 family.</text>
</comment>
<dbReference type="Pfam" id="PF08450">
    <property type="entry name" value="SGL"/>
    <property type="match status" value="1"/>
</dbReference>
<evidence type="ECO:0000259" key="2">
    <source>
        <dbReference type="Pfam" id="PF08450"/>
    </source>
</evidence>
<sequence length="318" mass="34889">MADNNVQVWEVTEPYLDLHCLLGEGPFYEEATHSLRFVDICQKRIHTVDLAAGPSSLNTLELDSTVSVTGDIEGIDPREKIVVGLKYGLAVLDRKTGQYEYLQRFSNSADVTKSSKPVDYERIRGNDGAADPHGRFWLGSMTDFNLGDFQPEGALFVVDAGGKASTLIRPDLTIPNALGFSPDNRTMYFTHTVDNAVYAFDYDPTSGDLSNERVLYKHTGPGSPDGFRVDVEGNIWHAFYGSAQVLKISHKDGSILGEIRLPTNNITCTQFVGTELFITTAADEEGEGGETSKKYGGAVFRVDVGVKGQPLFKYKLNA</sequence>
<dbReference type="PRINTS" id="PR01790">
    <property type="entry name" value="SMP30FAMILY"/>
</dbReference>
<dbReference type="Gene3D" id="2.120.10.30">
    <property type="entry name" value="TolB, C-terminal domain"/>
    <property type="match status" value="1"/>
</dbReference>
<proteinExistence type="inferred from homology"/>
<dbReference type="InterPro" id="IPR005511">
    <property type="entry name" value="SMP-30"/>
</dbReference>
<dbReference type="Proteomes" id="UP001583186">
    <property type="component" value="Unassembled WGS sequence"/>
</dbReference>
<evidence type="ECO:0000313" key="4">
    <source>
        <dbReference type="Proteomes" id="UP001583186"/>
    </source>
</evidence>
<organism evidence="3 4">
    <name type="scientific">Sporothrix stenoceras</name>
    <dbReference type="NCBI Taxonomy" id="5173"/>
    <lineage>
        <taxon>Eukaryota</taxon>
        <taxon>Fungi</taxon>
        <taxon>Dikarya</taxon>
        <taxon>Ascomycota</taxon>
        <taxon>Pezizomycotina</taxon>
        <taxon>Sordariomycetes</taxon>
        <taxon>Sordariomycetidae</taxon>
        <taxon>Ophiostomatales</taxon>
        <taxon>Ophiostomataceae</taxon>
        <taxon>Sporothrix</taxon>
    </lineage>
</organism>
<dbReference type="SUPFAM" id="SSF63829">
    <property type="entry name" value="Calcium-dependent phosphotriesterase"/>
    <property type="match status" value="1"/>
</dbReference>
<gene>
    <name evidence="3" type="primary">CGR1_1</name>
    <name evidence="3" type="ORF">Sste5346_004003</name>
</gene>
<dbReference type="PANTHER" id="PTHR10907">
    <property type="entry name" value="REGUCALCIN"/>
    <property type="match status" value="1"/>
</dbReference>
<evidence type="ECO:0000256" key="1">
    <source>
        <dbReference type="ARBA" id="ARBA00008853"/>
    </source>
</evidence>
<dbReference type="EMBL" id="JAWCUI010000018">
    <property type="protein sequence ID" value="KAL1897695.1"/>
    <property type="molecule type" value="Genomic_DNA"/>
</dbReference>
<evidence type="ECO:0000313" key="3">
    <source>
        <dbReference type="EMBL" id="KAL1897695.1"/>
    </source>
</evidence>
<accession>A0ABR3ZBL0</accession>
<name>A0ABR3ZBL0_9PEZI</name>